<dbReference type="InterPro" id="IPR006084">
    <property type="entry name" value="XPG/Rad2"/>
</dbReference>
<dbReference type="GO" id="GO:0004527">
    <property type="term" value="F:exonuclease activity"/>
    <property type="evidence" value="ECO:0007669"/>
    <property type="project" value="UniProtKB-KW"/>
</dbReference>
<accession>A0AAX4JCM9</accession>
<dbReference type="Gene3D" id="3.40.50.1010">
    <property type="entry name" value="5'-nuclease"/>
    <property type="match status" value="1"/>
</dbReference>
<protein>
    <submittedName>
        <fullName evidence="1">Exonuclease 1-like protein</fullName>
    </submittedName>
</protein>
<sequence length="516" mass="60467">MPIRGIETIKKSSLNTWIAKAQVSVLKDSILAIDGFWFLRKYVVTGNMSDFFISKCDERFLAPVLRLIKMSNLSKIQILFVWDGLDFEKPISNSKTTDFDKLKTGFEAYKKNEEKICNQNWKHLLDFEDVVSPINKLLKQFGHDAVRAPYSATAQIAYFLQNNMCNYGFCKSDALIFEGVEKIITDFHLENSEHFMFTAFNKKNFMKAFELTNQNFRILAFALGCEFCPTIPEYADNFIPENIITIVKTRDFDNYLEELSKNNPIYLKYINSFYTAFVLIDFHPVMKEEGKVSFFKNSEVVPSDFTNIFGKRLSDKFYKLLFNCKNIVKILEKIKKNEVKFLEKNISYKLLTNQNPDKSDLQTLLVKDLKISDKIPKSIQVLYYYLITENIVKEKCLDKLICTSNLEENMIMSQNVPEKDFDYSQIEFVYKCNKIIRQLKETKEVYEIVSPTGDTNDLNFDFNIFLFPILYYNKNKENLNDNGTKYLLNFIEGIKDHIELNAEINESYKKTFQDIK</sequence>
<dbReference type="RefSeq" id="XP_065329849.1">
    <property type="nucleotide sequence ID" value="XM_065473777.1"/>
</dbReference>
<dbReference type="SUPFAM" id="SSF88723">
    <property type="entry name" value="PIN domain-like"/>
    <property type="match status" value="1"/>
</dbReference>
<keyword evidence="2" id="KW-1185">Reference proteome</keyword>
<reference evidence="1" key="1">
    <citation type="journal article" date="2024" name="BMC Genomics">
        <title>Functional annotation of a divergent genome using sequence and structure-based similarity.</title>
        <authorList>
            <person name="Svedberg D."/>
            <person name="Winiger R.R."/>
            <person name="Berg A."/>
            <person name="Sharma H."/>
            <person name="Tellgren-Roth C."/>
            <person name="Debrunner-Vossbrinck B.A."/>
            <person name="Vossbrinck C.R."/>
            <person name="Barandun J."/>
        </authorList>
    </citation>
    <scope>NUCLEOTIDE SEQUENCE</scope>
    <source>
        <strain evidence="1">Illinois isolate</strain>
    </source>
</reference>
<keyword evidence="1" id="KW-0378">Hydrolase</keyword>
<evidence type="ECO:0000313" key="1">
    <source>
        <dbReference type="EMBL" id="WUR03704.1"/>
    </source>
</evidence>
<organism evidence="1 2">
    <name type="scientific">Vairimorpha necatrix</name>
    <dbReference type="NCBI Taxonomy" id="6039"/>
    <lineage>
        <taxon>Eukaryota</taxon>
        <taxon>Fungi</taxon>
        <taxon>Fungi incertae sedis</taxon>
        <taxon>Microsporidia</taxon>
        <taxon>Nosematidae</taxon>
        <taxon>Vairimorpha</taxon>
    </lineage>
</organism>
<proteinExistence type="predicted"/>
<dbReference type="PANTHER" id="PTHR11081">
    <property type="entry name" value="FLAP ENDONUCLEASE FAMILY MEMBER"/>
    <property type="match status" value="1"/>
</dbReference>
<evidence type="ECO:0000313" key="2">
    <source>
        <dbReference type="Proteomes" id="UP001334084"/>
    </source>
</evidence>
<dbReference type="GeneID" id="90541523"/>
<keyword evidence="1" id="KW-0269">Exonuclease</keyword>
<dbReference type="AlphaFoldDB" id="A0AAX4JCM9"/>
<name>A0AAX4JCM9_9MICR</name>
<dbReference type="KEGG" id="vnx:VNE69_06026"/>
<dbReference type="EMBL" id="CP142731">
    <property type="protein sequence ID" value="WUR03704.1"/>
    <property type="molecule type" value="Genomic_DNA"/>
</dbReference>
<dbReference type="InterPro" id="IPR029060">
    <property type="entry name" value="PIN-like_dom_sf"/>
</dbReference>
<gene>
    <name evidence="1" type="ORF">VNE69_06026</name>
</gene>
<keyword evidence="1" id="KW-0540">Nuclease</keyword>
<dbReference type="Proteomes" id="UP001334084">
    <property type="component" value="Chromosome 6"/>
</dbReference>